<dbReference type="Proteomes" id="UP000828941">
    <property type="component" value="Chromosome 10"/>
</dbReference>
<accession>A0ACB9LW49</accession>
<protein>
    <submittedName>
        <fullName evidence="1">Uncharacterized protein</fullName>
    </submittedName>
</protein>
<reference evidence="1 2" key="1">
    <citation type="journal article" date="2022" name="DNA Res.">
        <title>Chromosomal-level genome assembly of the orchid tree Bauhinia variegata (Leguminosae; Cercidoideae) supports the allotetraploid origin hypothesis of Bauhinia.</title>
        <authorList>
            <person name="Zhong Y."/>
            <person name="Chen Y."/>
            <person name="Zheng D."/>
            <person name="Pang J."/>
            <person name="Liu Y."/>
            <person name="Luo S."/>
            <person name="Meng S."/>
            <person name="Qian L."/>
            <person name="Wei D."/>
            <person name="Dai S."/>
            <person name="Zhou R."/>
        </authorList>
    </citation>
    <scope>NUCLEOTIDE SEQUENCE [LARGE SCALE GENOMIC DNA]</scope>
    <source>
        <strain evidence="1">BV-YZ2020</strain>
    </source>
</reference>
<name>A0ACB9LW49_BAUVA</name>
<comment type="caution">
    <text evidence="1">The sequence shown here is derived from an EMBL/GenBank/DDBJ whole genome shotgun (WGS) entry which is preliminary data.</text>
</comment>
<sequence>MSRRQRPDYIPNKIPSDDTYVRILDTTLRDGEQAAGAAMTCSEKLAVAHQLAKLGVDCMDVGFPATISKDAFEAVKMIAKEVGNNVDENGFVPVICAIARCAKGDIDAAWEALKEAKRPRVIVFIATSEIHMKHKLKKTPEEVLKLAKESVRYAKSLGFQDIAFGCEDAGRLAISNPCFLNRTLKGEWTLQGVIFSNN</sequence>
<gene>
    <name evidence="1" type="ORF">L6164_024008</name>
</gene>
<proteinExistence type="predicted"/>
<dbReference type="EMBL" id="CM039435">
    <property type="protein sequence ID" value="KAI4315988.1"/>
    <property type="molecule type" value="Genomic_DNA"/>
</dbReference>
<organism evidence="1 2">
    <name type="scientific">Bauhinia variegata</name>
    <name type="common">Purple orchid tree</name>
    <name type="synonym">Phanera variegata</name>
    <dbReference type="NCBI Taxonomy" id="167791"/>
    <lineage>
        <taxon>Eukaryota</taxon>
        <taxon>Viridiplantae</taxon>
        <taxon>Streptophyta</taxon>
        <taxon>Embryophyta</taxon>
        <taxon>Tracheophyta</taxon>
        <taxon>Spermatophyta</taxon>
        <taxon>Magnoliopsida</taxon>
        <taxon>eudicotyledons</taxon>
        <taxon>Gunneridae</taxon>
        <taxon>Pentapetalae</taxon>
        <taxon>rosids</taxon>
        <taxon>fabids</taxon>
        <taxon>Fabales</taxon>
        <taxon>Fabaceae</taxon>
        <taxon>Cercidoideae</taxon>
        <taxon>Cercideae</taxon>
        <taxon>Bauhiniinae</taxon>
        <taxon>Bauhinia</taxon>
    </lineage>
</organism>
<evidence type="ECO:0000313" key="1">
    <source>
        <dbReference type="EMBL" id="KAI4315988.1"/>
    </source>
</evidence>
<keyword evidence="2" id="KW-1185">Reference proteome</keyword>
<evidence type="ECO:0000313" key="2">
    <source>
        <dbReference type="Proteomes" id="UP000828941"/>
    </source>
</evidence>